<dbReference type="Proteomes" id="UP000254794">
    <property type="component" value="Unassembled WGS sequence"/>
</dbReference>
<evidence type="ECO:0000313" key="2">
    <source>
        <dbReference type="Proteomes" id="UP000254794"/>
    </source>
</evidence>
<name>A0A378JHH6_9GAMM</name>
<protein>
    <submittedName>
        <fullName evidence="1">Uncharacterized protein</fullName>
    </submittedName>
</protein>
<sequence>MYNKNCKIQIYKGIIQFLLDSTTYSLKDIADIAETSIKNIRLIYLDEILPSSFTSELKLIKIYQIILEFNLKLNRKRNF</sequence>
<dbReference type="OrthoDB" id="5643102at2"/>
<keyword evidence="2" id="KW-1185">Reference proteome</keyword>
<proteinExistence type="predicted"/>
<accession>A0A378JHH6</accession>
<gene>
    <name evidence="1" type="ORF">NCTC13316_00204</name>
</gene>
<dbReference type="RefSeq" id="WP_115329684.1">
    <property type="nucleotide sequence ID" value="NZ_UGOD01000001.1"/>
</dbReference>
<dbReference type="AlphaFoldDB" id="A0A378JHH6"/>
<organism evidence="1 2">
    <name type="scientific">Legionella busanensis</name>
    <dbReference type="NCBI Taxonomy" id="190655"/>
    <lineage>
        <taxon>Bacteria</taxon>
        <taxon>Pseudomonadati</taxon>
        <taxon>Pseudomonadota</taxon>
        <taxon>Gammaproteobacteria</taxon>
        <taxon>Legionellales</taxon>
        <taxon>Legionellaceae</taxon>
        <taxon>Legionella</taxon>
    </lineage>
</organism>
<reference evidence="1 2" key="1">
    <citation type="submission" date="2018-06" db="EMBL/GenBank/DDBJ databases">
        <authorList>
            <consortium name="Pathogen Informatics"/>
            <person name="Doyle S."/>
        </authorList>
    </citation>
    <scope>NUCLEOTIDE SEQUENCE [LARGE SCALE GENOMIC DNA]</scope>
    <source>
        <strain evidence="1 2">NCTC13316</strain>
    </source>
</reference>
<evidence type="ECO:0000313" key="1">
    <source>
        <dbReference type="EMBL" id="STX50138.1"/>
    </source>
</evidence>
<dbReference type="EMBL" id="UGOD01000001">
    <property type="protein sequence ID" value="STX50138.1"/>
    <property type="molecule type" value="Genomic_DNA"/>
</dbReference>